<gene>
    <name evidence="12" type="ORF">P875_00109083</name>
</gene>
<dbReference type="Proteomes" id="UP000033540">
    <property type="component" value="Unassembled WGS sequence"/>
</dbReference>
<evidence type="ECO:0000313" key="12">
    <source>
        <dbReference type="EMBL" id="KJK67657.1"/>
    </source>
</evidence>
<dbReference type="CDD" id="cd02646">
    <property type="entry name" value="R3H_G-patch"/>
    <property type="match status" value="1"/>
</dbReference>
<comment type="caution">
    <text evidence="12">The sequence shown here is derived from an EMBL/GenBank/DDBJ whole genome shotgun (WGS) entry which is preliminary data.</text>
</comment>
<reference evidence="12 13" key="1">
    <citation type="submission" date="2015-02" db="EMBL/GenBank/DDBJ databases">
        <title>Draft genome sequence of Aspergillus parasiticus SU-1.</title>
        <authorList>
            <person name="Yu J."/>
            <person name="Fedorova N."/>
            <person name="Yin Y."/>
            <person name="Losada L."/>
            <person name="Zafar N."/>
            <person name="Taujale R."/>
            <person name="Ehrlich K.C."/>
            <person name="Bhatnagar D."/>
            <person name="Cleveland T.E."/>
            <person name="Bennett J.W."/>
            <person name="Nierman W.C."/>
        </authorList>
    </citation>
    <scope>NUCLEOTIDE SEQUENCE [LARGE SCALE GENOMIC DNA]</scope>
    <source>
        <strain evidence="13">ATCC 56775 / NRRL 5862 / SRRC 143 / SU-1</strain>
    </source>
</reference>
<dbReference type="GO" id="GO:0008380">
    <property type="term" value="P:RNA splicing"/>
    <property type="evidence" value="ECO:0007669"/>
    <property type="project" value="UniProtKB-KW"/>
</dbReference>
<dbReference type="InterPro" id="IPR001374">
    <property type="entry name" value="R3H_dom"/>
</dbReference>
<keyword evidence="6" id="KW-0507">mRNA processing</keyword>
<dbReference type="SUPFAM" id="SSF82708">
    <property type="entry name" value="R3H domain"/>
    <property type="match status" value="1"/>
</dbReference>
<keyword evidence="5" id="KW-0963">Cytoplasm</keyword>
<evidence type="ECO:0000256" key="2">
    <source>
        <dbReference type="ARBA" id="ARBA00004496"/>
    </source>
</evidence>
<evidence type="ECO:0000313" key="13">
    <source>
        <dbReference type="Proteomes" id="UP000033540"/>
    </source>
</evidence>
<feature type="compositionally biased region" description="Polar residues" evidence="9">
    <location>
        <begin position="348"/>
        <end position="360"/>
    </location>
</feature>
<dbReference type="InterPro" id="IPR034082">
    <property type="entry name" value="R3H_G-patch"/>
</dbReference>
<feature type="compositionally biased region" description="Basic and acidic residues" evidence="9">
    <location>
        <begin position="172"/>
        <end position="182"/>
    </location>
</feature>
<comment type="similarity">
    <text evidence="3">Belongs to the SQS1 family.</text>
</comment>
<evidence type="ECO:0000256" key="1">
    <source>
        <dbReference type="ARBA" id="ARBA00004123"/>
    </source>
</evidence>
<dbReference type="PROSITE" id="PS50174">
    <property type="entry name" value="G_PATCH"/>
    <property type="match status" value="1"/>
</dbReference>
<evidence type="ECO:0000256" key="4">
    <source>
        <dbReference type="ARBA" id="ARBA00018964"/>
    </source>
</evidence>
<keyword evidence="8" id="KW-0539">Nucleus</keyword>
<protein>
    <recommendedName>
        <fullName evidence="4">Protein SQS1</fullName>
    </recommendedName>
</protein>
<sequence>MARHSKAKARIKKQKPTMKFSIEHKAGHLTMQQEARNTEGRNLWRTGSNLRHQGVRFVSANNTQRDENNQGEAREEDALRLEENNKQPLIGGVESKEDAQELKNESATCNASFFIDLSGESAEHTGLADPITALSLSERDNSSEDEIVFHGRRKLGERPRIIVEGLAMKSDKTNYRSPKEPESPPEARLPAPDYRVCPVSDGTSTYELPQRNPPIAENIEQTKPVMACTEKVTQEASETEDDDILADYIANMAEHYCADIHSPLAGSILHEPEHGAEMQPQNSTAHAAIRDSNRRPGKGKYSRGDILSECKRKMITPSEFMLKLVDDESGVDVTNGAVSLYPLDDAASASNHVPHSPQASDSDEGNNFDTDLDVEGHRALECEVQGHPAISERNHQNSQYDIFVSATAFADALEIDPYYGLDIMDFNRPSLRKKQRGKYRNPDLVLSDSELELELENAWRNDREKKKGRKQKREELRSQGLLGRGAHDPDLRSKYTNGMGFSDLKMEIRIFLLSSRASLALPPMTKHRRKLIHDLANALSLNSQSRGKGSSRFPILHKTSRTPRYTQKTISYIDQIFSKGRFNHGATKSWDQKITKSAKPPRGRPDSSVSYMDGDIVGASAPEIGAGNKGRAILERMGWSTGTALGATNNKGILLPVAHVVKNSKAGLG</sequence>
<evidence type="ECO:0000256" key="7">
    <source>
        <dbReference type="ARBA" id="ARBA00023187"/>
    </source>
</evidence>
<dbReference type="SMART" id="SM00443">
    <property type="entry name" value="G_patch"/>
    <property type="match status" value="1"/>
</dbReference>
<proteinExistence type="inferred from homology"/>
<feature type="domain" description="G-patch" evidence="10">
    <location>
        <begin position="626"/>
        <end position="669"/>
    </location>
</feature>
<evidence type="ECO:0000256" key="8">
    <source>
        <dbReference type="ARBA" id="ARBA00023242"/>
    </source>
</evidence>
<evidence type="ECO:0000259" key="10">
    <source>
        <dbReference type="PROSITE" id="PS50174"/>
    </source>
</evidence>
<dbReference type="GO" id="GO:0003676">
    <property type="term" value="F:nucleic acid binding"/>
    <property type="evidence" value="ECO:0007669"/>
    <property type="project" value="UniProtKB-UniRule"/>
</dbReference>
<evidence type="ECO:0000259" key="11">
    <source>
        <dbReference type="PROSITE" id="PS51061"/>
    </source>
</evidence>
<accession>A0A0F0ILP2</accession>
<dbReference type="OrthoDB" id="21470at2759"/>
<dbReference type="SMART" id="SM00393">
    <property type="entry name" value="R3H"/>
    <property type="match status" value="1"/>
</dbReference>
<evidence type="ECO:0000256" key="6">
    <source>
        <dbReference type="ARBA" id="ARBA00022664"/>
    </source>
</evidence>
<evidence type="ECO:0000256" key="3">
    <source>
        <dbReference type="ARBA" id="ARBA00010306"/>
    </source>
</evidence>
<feature type="region of interest" description="Disordered" evidence="9">
    <location>
        <begin position="275"/>
        <end position="303"/>
    </location>
</feature>
<feature type="domain" description="R3H" evidence="11">
    <location>
        <begin position="498"/>
        <end position="560"/>
    </location>
</feature>
<evidence type="ECO:0000256" key="9">
    <source>
        <dbReference type="SAM" id="MobiDB-lite"/>
    </source>
</evidence>
<dbReference type="Pfam" id="PF01424">
    <property type="entry name" value="R3H"/>
    <property type="match status" value="1"/>
</dbReference>
<dbReference type="STRING" id="1403190.A0A0F0ILP2"/>
<dbReference type="AlphaFoldDB" id="A0A0F0ILP2"/>
<dbReference type="InterPro" id="IPR000467">
    <property type="entry name" value="G_patch_dom"/>
</dbReference>
<dbReference type="InterPro" id="IPR036867">
    <property type="entry name" value="R3H_dom_sf"/>
</dbReference>
<feature type="region of interest" description="Disordered" evidence="9">
    <location>
        <begin position="172"/>
        <end position="193"/>
    </location>
</feature>
<dbReference type="GO" id="GO:0005634">
    <property type="term" value="C:nucleus"/>
    <property type="evidence" value="ECO:0007669"/>
    <property type="project" value="UniProtKB-SubCell"/>
</dbReference>
<dbReference type="PANTHER" id="PTHR14195">
    <property type="entry name" value="G PATCH DOMAIN CONTAINING PROTEIN 2"/>
    <property type="match status" value="1"/>
</dbReference>
<dbReference type="Gene3D" id="3.30.1370.50">
    <property type="entry name" value="R3H-like domain"/>
    <property type="match status" value="1"/>
</dbReference>
<dbReference type="Pfam" id="PF01585">
    <property type="entry name" value="G-patch"/>
    <property type="match status" value="1"/>
</dbReference>
<feature type="region of interest" description="Disordered" evidence="9">
    <location>
        <begin position="348"/>
        <end position="369"/>
    </location>
</feature>
<dbReference type="InterPro" id="IPR051189">
    <property type="entry name" value="Splicing_assoc_domain"/>
</dbReference>
<dbReference type="GO" id="GO:0005737">
    <property type="term" value="C:cytoplasm"/>
    <property type="evidence" value="ECO:0007669"/>
    <property type="project" value="UniProtKB-SubCell"/>
</dbReference>
<name>A0A0F0ILP2_ASPPU</name>
<dbReference type="EMBL" id="JZEE01000167">
    <property type="protein sequence ID" value="KJK67657.1"/>
    <property type="molecule type" value="Genomic_DNA"/>
</dbReference>
<feature type="region of interest" description="Disordered" evidence="9">
    <location>
        <begin position="588"/>
        <end position="609"/>
    </location>
</feature>
<evidence type="ECO:0000256" key="5">
    <source>
        <dbReference type="ARBA" id="ARBA00022490"/>
    </source>
</evidence>
<keyword evidence="7" id="KW-0508">mRNA splicing</keyword>
<feature type="region of interest" description="Disordered" evidence="9">
    <location>
        <begin position="463"/>
        <end position="492"/>
    </location>
</feature>
<dbReference type="PROSITE" id="PS51061">
    <property type="entry name" value="R3H"/>
    <property type="match status" value="1"/>
</dbReference>
<dbReference type="GO" id="GO:0006397">
    <property type="term" value="P:mRNA processing"/>
    <property type="evidence" value="ECO:0007669"/>
    <property type="project" value="UniProtKB-KW"/>
</dbReference>
<comment type="subcellular location">
    <subcellularLocation>
        <location evidence="2">Cytoplasm</location>
    </subcellularLocation>
    <subcellularLocation>
        <location evidence="1">Nucleus</location>
    </subcellularLocation>
</comment>
<organism evidence="12 13">
    <name type="scientific">Aspergillus parasiticus (strain ATCC 56775 / NRRL 5862 / SRRC 143 / SU-1)</name>
    <dbReference type="NCBI Taxonomy" id="1403190"/>
    <lineage>
        <taxon>Eukaryota</taxon>
        <taxon>Fungi</taxon>
        <taxon>Dikarya</taxon>
        <taxon>Ascomycota</taxon>
        <taxon>Pezizomycotina</taxon>
        <taxon>Eurotiomycetes</taxon>
        <taxon>Eurotiomycetidae</taxon>
        <taxon>Eurotiales</taxon>
        <taxon>Aspergillaceae</taxon>
        <taxon>Aspergillus</taxon>
        <taxon>Aspergillus subgen. Circumdati</taxon>
    </lineage>
</organism>